<dbReference type="EMBL" id="JBBHLD010000006">
    <property type="protein sequence ID" value="MEJ5904924.1"/>
    <property type="molecule type" value="Genomic_DNA"/>
</dbReference>
<dbReference type="RefSeq" id="WP_339549199.1">
    <property type="nucleotide sequence ID" value="NZ_JBBHLD010000006.1"/>
</dbReference>
<dbReference type="InterPro" id="IPR003591">
    <property type="entry name" value="Leu-rich_rpt_typical-subtyp"/>
</dbReference>
<organism evidence="9 10">
    <name type="scientific">Pseudomonas kermanshahensis</name>
    <dbReference type="NCBI Taxonomy" id="2745482"/>
    <lineage>
        <taxon>Bacteria</taxon>
        <taxon>Pseudomonadati</taxon>
        <taxon>Pseudomonadota</taxon>
        <taxon>Gammaproteobacteria</taxon>
        <taxon>Pseudomonadales</taxon>
        <taxon>Pseudomonadaceae</taxon>
        <taxon>Pseudomonas</taxon>
    </lineage>
</organism>
<comment type="catalytic activity">
    <reaction evidence="1">
        <text>S-ubiquitinyl-[E2 ubiquitin-conjugating enzyme]-L-cysteine + [acceptor protein]-L-lysine = [E2 ubiquitin-conjugating enzyme]-L-cysteine + N(6)-ubiquitinyl-[acceptor protein]-L-lysine.</text>
        <dbReference type="EC" id="2.3.2.27"/>
    </reaction>
</comment>
<evidence type="ECO:0000313" key="9">
    <source>
        <dbReference type="EMBL" id="MEJ5904924.1"/>
    </source>
</evidence>
<evidence type="ECO:0000256" key="2">
    <source>
        <dbReference type="ARBA" id="ARBA00012483"/>
    </source>
</evidence>
<evidence type="ECO:0000256" key="4">
    <source>
        <dbReference type="ARBA" id="ARBA00022737"/>
    </source>
</evidence>
<dbReference type="SUPFAM" id="SSF52058">
    <property type="entry name" value="L domain-like"/>
    <property type="match status" value="1"/>
</dbReference>
<dbReference type="InterPro" id="IPR046673">
    <property type="entry name" value="ToxA_N"/>
</dbReference>
<gene>
    <name evidence="9" type="ORF">V7V80_09575</name>
</gene>
<dbReference type="EC" id="2.3.2.27" evidence="2"/>
<dbReference type="Gene3D" id="3.80.10.10">
    <property type="entry name" value="Ribonuclease Inhibitor"/>
    <property type="match status" value="2"/>
</dbReference>
<dbReference type="InterPro" id="IPR052595">
    <property type="entry name" value="LRRC69/RLP"/>
</dbReference>
<dbReference type="Gene3D" id="1.20.58.360">
    <property type="entry name" value="Shigella T3SS effector IpaH defines"/>
    <property type="match status" value="1"/>
</dbReference>
<comment type="caution">
    <text evidence="9">The sequence shown here is derived from an EMBL/GenBank/DDBJ whole genome shotgun (WGS) entry which is preliminary data.</text>
</comment>
<feature type="domain" description="NEL" evidence="8">
    <location>
        <begin position="1566"/>
        <end position="1854"/>
    </location>
</feature>
<keyword evidence="6" id="KW-0832">Ubl conjugation</keyword>
<sequence>MNPSSPTPSRNTPLHAARIGQATPPWLKAASSEAYQSLRDAQGKVPPWFEAALQDQPDIARALAQEHAQHRSHAAQVQALFASLPDLHTFASEQLTQAIKARFDLDVEVSNTYLVDARLIQTEHAIDARQAVDRATRSLLQWALHNFDADACAADGMDAPQALLKKSVVLDHRRFMGTVPLTNTVAIPAHAFAELCRTLDIGGRYHKQVYDIYYPAPTGDQGPHEAALQVYETLARAEQSAFRQSLHSAWLQGHISQGFYDAALAAPLDAPLPHTGSSLTFSLLTLWEVEIVGMAVLQLQPDSGSQNARVALYNPDDPHAPLKEYASLDTLEAALRDALLLDSHYLDNCLAARDKPSIQQKLQDRLTPMGWSTRGLHERVTDPQATLEPIPHKARYSFLGTLVTQKVARHEKDALFHAVPTWAVDLLSAKRHREAIAGKVLTTLNIAGFFVPGLGEAMLAVCIAQLGYEVYEGIESWTNDDREQAHRYLIDVMENTATLAAWAAAGYVVKEGIGAVLAGNPEAPVREIPEVDTPSFIEELEEVDLPDGDTRLWKPDLAPFAHDTPLPEGLEPDETGLYTHAGKRWLMLEGQLYAVKQTQPGHAYRIEHPRRPQAYTPALQHNGAGAWLHELDRPLTWQGMALFRRAGHLSGAFDDATATRILQACDIDEAVLRRAVADSQRLPALLEDTLIRFNLDQQIGQLPADAEPGLPGAEFETRYRQLPATQAPGASVIQHVYPQLPDAITQELLRNANPLELQQLVAGRVPMRIGQEIHLYQANVRLTRAYEGVYLQSLRNWDTDQLIVQTLGQLPGWPAEISLVLEQRQHSPIQLTRIGRPDGLGHTTIVSARAGYIVLGNDQPDARVVAHTSLYSALFEVLTAAQREALSIVDEQGLRHLVQQAPPMPRSALRKVLGMQAVRPGFRSPLRLADGRLGYPLGGMRPRVASISRHTLLSSIRQIGQHAPNPRPAEQILTALEHRALTRAEIADRLSTLLEQRDELHSRLADWRRIAALTPRQVPDDLERVLNAIAQHWYERAFLTPTDIAPPLRLERLSLDDFPLSLPDFFTSSVTGLQLIETAPENFAGWSHHGPHLNALLRQFANLRSLEISRAYRPEALPSPFQFSLPVIAQHLPALESLSLTHQNISLSSTDLDSLAGLTHLRRLDLSGNRLSEQYPPRFNEIALDYLGLDNLALDHWPEGLGFNAVTQIRHIGLRNNQITMLPRFLLDNRINLADHAVLSLQGNDLFEDDLLRVMMSEDGRASRFEVDRSEDFSARLALRLERRQLLRNAIDDYVNASSSSAPVSQAVMATRTRVATALNEFWHYQEIGLTRAALRLNDIALEHFPRLLPAFFTEQVHNLALERVSGSTAQLDGLFRQFPQVTRLSVDAYQQAEQTLPSALLRLPGLTDIALRNAGLVIDQQVINTLGRLPTLNSLDLTGNRMGLITQAPAALQTLRRLDLNAMGLEQWPSWVDSLLPLELLDLSENRLTELPAHILANLDNNFPISSILLFSNPLSDEAVMRARASSDSQHSFTFGIDLSDSMSESSTEGAMGGHFHLPFLDPAADAPNLQDWLLASDVENEALKECWDALQASGNAGNLLALVGRLRNAAPYQNGKSRVAFCARVRKVLVSAVVNPDDLALFNHQASEALLQENGDQTCHDGALLVFQNIELYIANQRLQFDAADTEGNLYRELRRLYRLQALDEIAKSETARRDEAEVRLTYRRELNTPLDLGQPEDTLRYAISASIDELAHAELQVQRGELGEDFLNFAAANAQWVQHLRQAYAGRFAEIEQSYQAQVVDLPEQFPDRPLDTLTEEFTALERSKQAREARLIRELTSFANPDRRPRSSTE</sequence>
<comment type="similarity">
    <text evidence="6">Belongs to the LRR-containing bacterial E3 ligase family.</text>
</comment>
<feature type="active site" description="Glycyl thioester intermediate" evidence="6">
    <location>
        <position position="1661"/>
    </location>
</feature>
<keyword evidence="6" id="KW-0808">Transferase</keyword>
<keyword evidence="6" id="KW-0833">Ubl conjugation pathway</keyword>
<evidence type="ECO:0000256" key="6">
    <source>
        <dbReference type="PROSITE-ProRule" id="PRU01398"/>
    </source>
</evidence>
<evidence type="ECO:0000256" key="7">
    <source>
        <dbReference type="SAM" id="MobiDB-lite"/>
    </source>
</evidence>
<dbReference type="InterPro" id="IPR029487">
    <property type="entry name" value="NEL_dom"/>
</dbReference>
<protein>
    <recommendedName>
        <fullName evidence="2">RING-type E3 ubiquitin transferase</fullName>
        <ecNumber evidence="2">2.3.2.27</ecNumber>
    </recommendedName>
</protein>
<evidence type="ECO:0000259" key="8">
    <source>
        <dbReference type="PROSITE" id="PS52053"/>
    </source>
</evidence>
<evidence type="ECO:0000256" key="3">
    <source>
        <dbReference type="ARBA" id="ARBA00022614"/>
    </source>
</evidence>
<comment type="PTM">
    <text evidence="6">Ubiquitinated in the presence of host E1 ubiquitin-activating enzyme, E2 ubiquitin-conjugating enzyme and ubiquitin.</text>
</comment>
<proteinExistence type="inferred from homology"/>
<reference evidence="9 10" key="1">
    <citation type="submission" date="2024-02" db="EMBL/GenBank/DDBJ databases">
        <title>Identification of pathogenicity and growth-promoting functions of Pseudomonas putida variants.</title>
        <authorList>
            <person name="Sun J."/>
        </authorList>
    </citation>
    <scope>NUCLEOTIDE SEQUENCE [LARGE SCALE GENOMIC DNA]</scope>
    <source>
        <strain evidence="9 10">A04</strain>
    </source>
</reference>
<keyword evidence="6" id="KW-0964">Secreted</keyword>
<dbReference type="Pfam" id="PF14496">
    <property type="entry name" value="NEL"/>
    <property type="match status" value="1"/>
</dbReference>
<accession>A0ABU8R4X9</accession>
<evidence type="ECO:0000313" key="10">
    <source>
        <dbReference type="Proteomes" id="UP001377692"/>
    </source>
</evidence>
<keyword evidence="6" id="KW-1035">Host cytoplasm</keyword>
<dbReference type="PROSITE" id="PS52053">
    <property type="entry name" value="NEL"/>
    <property type="match status" value="1"/>
</dbReference>
<dbReference type="Proteomes" id="UP001377692">
    <property type="component" value="Unassembled WGS sequence"/>
</dbReference>
<evidence type="ECO:0000256" key="1">
    <source>
        <dbReference type="ARBA" id="ARBA00000900"/>
    </source>
</evidence>
<feature type="compositionally biased region" description="Low complexity" evidence="7">
    <location>
        <begin position="1"/>
        <end position="13"/>
    </location>
</feature>
<dbReference type="Pfam" id="PF20178">
    <property type="entry name" value="ToxA_N"/>
    <property type="match status" value="1"/>
</dbReference>
<dbReference type="SMART" id="SM00369">
    <property type="entry name" value="LRR_TYP"/>
    <property type="match status" value="3"/>
</dbReference>
<keyword evidence="4" id="KW-0677">Repeat</keyword>
<keyword evidence="10" id="KW-1185">Reference proteome</keyword>
<keyword evidence="3" id="KW-0433">Leucine-rich repeat</keyword>
<keyword evidence="5" id="KW-0843">Virulence</keyword>
<dbReference type="InterPro" id="IPR032675">
    <property type="entry name" value="LRR_dom_sf"/>
</dbReference>
<evidence type="ECO:0000256" key="5">
    <source>
        <dbReference type="ARBA" id="ARBA00023026"/>
    </source>
</evidence>
<feature type="region of interest" description="Disordered" evidence="7">
    <location>
        <begin position="1"/>
        <end position="22"/>
    </location>
</feature>
<name>A0ABU8R4X9_9PSED</name>
<dbReference type="PANTHER" id="PTHR48057">
    <property type="entry name" value="LEUCINE-RICH REPEAT SERINE/THREONINE-PROTEIN KINASE 1"/>
    <property type="match status" value="1"/>
</dbReference>